<evidence type="ECO:0000313" key="1">
    <source>
        <dbReference type="EMBL" id="SGY75636.1"/>
    </source>
</evidence>
<organism evidence="1 2">
    <name type="scientific">Microbotryum silenes-dioicae</name>
    <dbReference type="NCBI Taxonomy" id="796604"/>
    <lineage>
        <taxon>Eukaryota</taxon>
        <taxon>Fungi</taxon>
        <taxon>Dikarya</taxon>
        <taxon>Basidiomycota</taxon>
        <taxon>Pucciniomycotina</taxon>
        <taxon>Microbotryomycetes</taxon>
        <taxon>Microbotryales</taxon>
        <taxon>Microbotryaceae</taxon>
        <taxon>Microbotryum</taxon>
    </lineage>
</organism>
<dbReference type="STRING" id="796604.A0A2X0MXS4"/>
<dbReference type="EMBL" id="FQNC01000047">
    <property type="protein sequence ID" value="SGY75636.1"/>
    <property type="molecule type" value="Genomic_DNA"/>
</dbReference>
<dbReference type="Proteomes" id="UP000249464">
    <property type="component" value="Unassembled WGS sequence"/>
</dbReference>
<accession>A0A2X0MXS4</accession>
<reference evidence="1 2" key="1">
    <citation type="submission" date="2016-11" db="EMBL/GenBank/DDBJ databases">
        <authorList>
            <person name="Jaros S."/>
            <person name="Januszkiewicz K."/>
            <person name="Wedrychowicz H."/>
        </authorList>
    </citation>
    <scope>NUCLEOTIDE SEQUENCE [LARGE SCALE GENOMIC DNA]</scope>
</reference>
<gene>
    <name evidence="1" type="primary">BQ5605_C005g03434</name>
    <name evidence="1" type="ORF">BQ5605_C005G03434</name>
</gene>
<evidence type="ECO:0000313" key="2">
    <source>
        <dbReference type="Proteomes" id="UP000249464"/>
    </source>
</evidence>
<protein>
    <submittedName>
        <fullName evidence="1">BQ5605_C005g03434 protein</fullName>
    </submittedName>
</protein>
<sequence>MIINPVVGGSGGVTGRIGRAGRCYDSRASGVAVVVVHQIDTVAKFYSAAIGARPAAKPGNATIAPSTDAASSPLMHDIANCVIMKNPSTTSFDQDLLALDKHYPALACATACVIKSQSAVADLDTLIAKGLPIGRITCLIEKLFTSTEGGVIQCTLTGFFSSATRHMSNWANQPIIS</sequence>
<dbReference type="AlphaFoldDB" id="A0A2X0MXS4"/>
<proteinExistence type="predicted"/>
<keyword evidence="2" id="KW-1185">Reference proteome</keyword>
<name>A0A2X0MXS4_9BASI</name>